<name>A0A062V4Z6_9EURY</name>
<evidence type="ECO:0008006" key="3">
    <source>
        <dbReference type="Google" id="ProtNLM"/>
    </source>
</evidence>
<dbReference type="InterPro" id="IPR008337">
    <property type="entry name" value="Capsule_biosynth_CapB"/>
</dbReference>
<organism evidence="1 2">
    <name type="scientific">Candidatus Methanoperedens nitratireducens</name>
    <dbReference type="NCBI Taxonomy" id="1392998"/>
    <lineage>
        <taxon>Archaea</taxon>
        <taxon>Methanobacteriati</taxon>
        <taxon>Methanobacteriota</taxon>
        <taxon>Stenosarchaea group</taxon>
        <taxon>Methanomicrobia</taxon>
        <taxon>Methanosarcinales</taxon>
        <taxon>ANME-2 cluster</taxon>
        <taxon>Candidatus Methanoperedentaceae</taxon>
        <taxon>Candidatus Methanoperedens</taxon>
    </lineage>
</organism>
<dbReference type="GO" id="GO:0045227">
    <property type="term" value="P:capsule polysaccharide biosynthetic process"/>
    <property type="evidence" value="ECO:0007669"/>
    <property type="project" value="InterPro"/>
</dbReference>
<comment type="caution">
    <text evidence="1">The sequence shown here is derived from an EMBL/GenBank/DDBJ whole genome shotgun (WGS) entry which is preliminary data.</text>
</comment>
<gene>
    <name evidence="1" type="ORF">ANME2D_02430</name>
</gene>
<dbReference type="GO" id="GO:0005524">
    <property type="term" value="F:ATP binding"/>
    <property type="evidence" value="ECO:0007669"/>
    <property type="project" value="InterPro"/>
</dbReference>
<accession>A0A062V4Z6</accession>
<dbReference type="OrthoDB" id="192097at2157"/>
<dbReference type="PRINTS" id="PR01758">
    <property type="entry name" value="CAPSULEPROTB"/>
</dbReference>
<dbReference type="EMBL" id="JMIY01000005">
    <property type="protein sequence ID" value="KCZ71693.1"/>
    <property type="molecule type" value="Genomic_DNA"/>
</dbReference>
<dbReference type="SUPFAM" id="SSF53623">
    <property type="entry name" value="MurD-like peptide ligases, catalytic domain"/>
    <property type="match status" value="1"/>
</dbReference>
<dbReference type="AlphaFoldDB" id="A0A062V4Z6"/>
<reference evidence="1 2" key="1">
    <citation type="journal article" date="2013" name="Nature">
        <title>Anaerobic oxidation of methane coupled to nitrate reduction in a novel archaeal lineage.</title>
        <authorList>
            <person name="Haroon M.F."/>
            <person name="Hu S."/>
            <person name="Shi Y."/>
            <person name="Imelfort M."/>
            <person name="Keller J."/>
            <person name="Hugenholtz P."/>
            <person name="Yuan Z."/>
            <person name="Tyson G.W."/>
        </authorList>
    </citation>
    <scope>NUCLEOTIDE SEQUENCE [LARGE SCALE GENOMIC DNA]</scope>
    <source>
        <strain evidence="1 2">ANME-2d</strain>
    </source>
</reference>
<dbReference type="Proteomes" id="UP000027153">
    <property type="component" value="Unassembled WGS sequence"/>
</dbReference>
<evidence type="ECO:0000313" key="2">
    <source>
        <dbReference type="Proteomes" id="UP000027153"/>
    </source>
</evidence>
<evidence type="ECO:0000313" key="1">
    <source>
        <dbReference type="EMBL" id="KCZ71693.1"/>
    </source>
</evidence>
<dbReference type="RefSeq" id="WP_048091800.1">
    <property type="nucleotide sequence ID" value="NZ_JMIY01000005.1"/>
</dbReference>
<sequence length="332" mass="37510">MTSILVEGTRGKSGAVEMIVSALEHKGASVVGKITGKETTILYRGKRIPIVRKRGLFFIDSENREVLRKYSHCDFKVFENQALSAYTMRAVHNIIKPDVVVIPNIRFEHQDRLGETIDEQAKSFAVNLRGAKALITAEKKERVLLILAKYCEKYGIRLIKTNIPCDVAPSMQSIYIANEVIKLVTGSGLEQSVIETLLNRQRRVISICRSKRYGIDYFTASKANDVESAADILRHLETLTDKTFCFLCYFRKDRSERTQAFAPFLRELAENRRVDKIFVAGHHLRALPKHTKITHTSNGETAIKHCKSKGVILVTAVNGVNDFMREVEADLV</sequence>
<dbReference type="InterPro" id="IPR036565">
    <property type="entry name" value="Mur-like_cat_sf"/>
</dbReference>
<proteinExistence type="predicted"/>
<protein>
    <recommendedName>
        <fullName evidence="3">Poly-gamma-glutamate synthase PgsB</fullName>
    </recommendedName>
</protein>
<keyword evidence="2" id="KW-1185">Reference proteome</keyword>
<dbReference type="Gene3D" id="3.40.1190.10">
    <property type="entry name" value="Mur-like, catalytic domain"/>
    <property type="match status" value="1"/>
</dbReference>
<dbReference type="GO" id="GO:0016020">
    <property type="term" value="C:membrane"/>
    <property type="evidence" value="ECO:0007669"/>
    <property type="project" value="InterPro"/>
</dbReference>